<feature type="chain" id="PRO_5042024874" description="peptidylprolyl isomerase" evidence="12">
    <location>
        <begin position="20"/>
        <end position="410"/>
    </location>
</feature>
<comment type="function">
    <text evidence="9">Involved in protein export. Acts as a chaperone by maintaining the newly synthesized protein in an open conformation. Functions as a peptidyl-prolyl cis-trans isomerase.</text>
</comment>
<keyword evidence="4" id="KW-0132">Cell division</keyword>
<evidence type="ECO:0000256" key="1">
    <source>
        <dbReference type="ARBA" id="ARBA00000971"/>
    </source>
</evidence>
<dbReference type="GO" id="GO:0015031">
    <property type="term" value="P:protein transport"/>
    <property type="evidence" value="ECO:0007669"/>
    <property type="project" value="InterPro"/>
</dbReference>
<organism evidence="14 15">
    <name type="scientific">Gallintestinimicrobium propionicum</name>
    <dbReference type="NCBI Taxonomy" id="2981770"/>
    <lineage>
        <taxon>Bacteria</taxon>
        <taxon>Bacillati</taxon>
        <taxon>Bacillota</taxon>
        <taxon>Clostridia</taxon>
        <taxon>Lachnospirales</taxon>
        <taxon>Lachnospiraceae</taxon>
        <taxon>Gallintestinimicrobium</taxon>
    </lineage>
</organism>
<dbReference type="RefSeq" id="WP_308728503.1">
    <property type="nucleotide sequence ID" value="NZ_JAJEQF010000027.1"/>
</dbReference>
<keyword evidence="12" id="KW-0732">Signal</keyword>
<evidence type="ECO:0000259" key="13">
    <source>
        <dbReference type="PROSITE" id="PS50059"/>
    </source>
</evidence>
<comment type="catalytic activity">
    <reaction evidence="1 10">
        <text>[protein]-peptidylproline (omega=180) = [protein]-peptidylproline (omega=0)</text>
        <dbReference type="Rhea" id="RHEA:16237"/>
        <dbReference type="Rhea" id="RHEA-COMP:10747"/>
        <dbReference type="Rhea" id="RHEA-COMP:10748"/>
        <dbReference type="ChEBI" id="CHEBI:83833"/>
        <dbReference type="ChEBI" id="CHEBI:83834"/>
        <dbReference type="EC" id="5.2.1.8"/>
    </reaction>
</comment>
<evidence type="ECO:0000256" key="6">
    <source>
        <dbReference type="ARBA" id="ARBA00023186"/>
    </source>
</evidence>
<evidence type="ECO:0000256" key="7">
    <source>
        <dbReference type="ARBA" id="ARBA00023235"/>
    </source>
</evidence>
<dbReference type="Proteomes" id="UP001199355">
    <property type="component" value="Unassembled WGS sequence"/>
</dbReference>
<keyword evidence="6" id="KW-0143">Chaperone</keyword>
<name>A0AAE3AY90_9FIRM</name>
<dbReference type="GO" id="GO:0006457">
    <property type="term" value="P:protein folding"/>
    <property type="evidence" value="ECO:0007669"/>
    <property type="project" value="InterPro"/>
</dbReference>
<gene>
    <name evidence="14" type="primary">tig</name>
    <name evidence="14" type="ORF">LKD45_10515</name>
</gene>
<evidence type="ECO:0000256" key="9">
    <source>
        <dbReference type="ARBA" id="ARBA00024849"/>
    </source>
</evidence>
<evidence type="ECO:0000256" key="2">
    <source>
        <dbReference type="ARBA" id="ARBA00004496"/>
    </source>
</evidence>
<dbReference type="GO" id="GO:0005737">
    <property type="term" value="C:cytoplasm"/>
    <property type="evidence" value="ECO:0007669"/>
    <property type="project" value="UniProtKB-SubCell"/>
</dbReference>
<evidence type="ECO:0000313" key="15">
    <source>
        <dbReference type="Proteomes" id="UP001199355"/>
    </source>
</evidence>
<comment type="similarity">
    <text evidence="3">Belongs to the FKBP-type PPIase family. Tig subfamily.</text>
</comment>
<dbReference type="SUPFAM" id="SSF109998">
    <property type="entry name" value="Triger factor/SurA peptide-binding domain-like"/>
    <property type="match status" value="1"/>
</dbReference>
<dbReference type="InterPro" id="IPR037041">
    <property type="entry name" value="Trigger_fac_C_sf"/>
</dbReference>
<keyword evidence="5 10" id="KW-0697">Rotamase</keyword>
<dbReference type="Gene3D" id="1.10.3120.10">
    <property type="entry name" value="Trigger factor, C-terminal domain"/>
    <property type="match status" value="1"/>
</dbReference>
<dbReference type="GO" id="GO:0003755">
    <property type="term" value="F:peptidyl-prolyl cis-trans isomerase activity"/>
    <property type="evidence" value="ECO:0007669"/>
    <property type="project" value="UniProtKB-KW"/>
</dbReference>
<feature type="compositionally biased region" description="Low complexity" evidence="11">
    <location>
        <begin position="29"/>
        <end position="40"/>
    </location>
</feature>
<dbReference type="Gene3D" id="3.10.50.40">
    <property type="match status" value="1"/>
</dbReference>
<keyword evidence="7 10" id="KW-0413">Isomerase</keyword>
<dbReference type="PROSITE" id="PS50059">
    <property type="entry name" value="FKBP_PPIASE"/>
    <property type="match status" value="1"/>
</dbReference>
<feature type="signal peptide" evidence="12">
    <location>
        <begin position="1"/>
        <end position="19"/>
    </location>
</feature>
<feature type="region of interest" description="Disordered" evidence="11">
    <location>
        <begin position="379"/>
        <end position="410"/>
    </location>
</feature>
<dbReference type="Pfam" id="PF05698">
    <property type="entry name" value="Trigger_C"/>
    <property type="match status" value="1"/>
</dbReference>
<dbReference type="AlphaFoldDB" id="A0AAE3AY90"/>
<feature type="region of interest" description="Disordered" evidence="11">
    <location>
        <begin position="29"/>
        <end position="48"/>
    </location>
</feature>
<dbReference type="InterPro" id="IPR008880">
    <property type="entry name" value="Trigger_fac_C"/>
</dbReference>
<proteinExistence type="inferred from homology"/>
<dbReference type="FunFam" id="3.10.50.40:FF:000001">
    <property type="entry name" value="Trigger factor"/>
    <property type="match status" value="1"/>
</dbReference>
<evidence type="ECO:0000256" key="5">
    <source>
        <dbReference type="ARBA" id="ARBA00023110"/>
    </source>
</evidence>
<evidence type="ECO:0000256" key="12">
    <source>
        <dbReference type="SAM" id="SignalP"/>
    </source>
</evidence>
<accession>A0AAE3AY90</accession>
<evidence type="ECO:0000256" key="3">
    <source>
        <dbReference type="ARBA" id="ARBA00005464"/>
    </source>
</evidence>
<comment type="subcellular location">
    <subcellularLocation>
        <location evidence="2">Cytoplasm</location>
    </subcellularLocation>
</comment>
<evidence type="ECO:0000256" key="11">
    <source>
        <dbReference type="SAM" id="MobiDB-lite"/>
    </source>
</evidence>
<dbReference type="InterPro" id="IPR005215">
    <property type="entry name" value="Trig_fac"/>
</dbReference>
<keyword evidence="8" id="KW-0131">Cell cycle</keyword>
<feature type="domain" description="PPIase FKBP-type" evidence="13">
    <location>
        <begin position="113"/>
        <end position="208"/>
    </location>
</feature>
<dbReference type="InterPro" id="IPR046357">
    <property type="entry name" value="PPIase_dom_sf"/>
</dbReference>
<dbReference type="PROSITE" id="PS51257">
    <property type="entry name" value="PROKAR_LIPOPROTEIN"/>
    <property type="match status" value="1"/>
</dbReference>
<evidence type="ECO:0000313" key="14">
    <source>
        <dbReference type="EMBL" id="MCC2168114.1"/>
    </source>
</evidence>
<evidence type="ECO:0000256" key="10">
    <source>
        <dbReference type="PROSITE-ProRule" id="PRU00277"/>
    </source>
</evidence>
<dbReference type="PIRSF" id="PIRSF003095">
    <property type="entry name" value="Trigger_factor"/>
    <property type="match status" value="1"/>
</dbReference>
<evidence type="ECO:0000256" key="4">
    <source>
        <dbReference type="ARBA" id="ARBA00022618"/>
    </source>
</evidence>
<dbReference type="Pfam" id="PF00254">
    <property type="entry name" value="FKBP_C"/>
    <property type="match status" value="1"/>
</dbReference>
<sequence>MKKFMTAVTAVSLSAMMLAGCGKTDVQETTVQESATAETEAATETESETKVYPDEAYLDGINLGDFVELGDYKGVDVTVTRAEVTDEMVDQYIQSVLDSNKNKEEVDRAVKDGDVVDIKYVGKKDGVEFDNGSSDSYELTIGSNTFIDGFEDGVIGMKKDETKDLNLTFPEDYNNTDLAGADVVFTVTVNHVYEETDAVLDDAFVAARNIDGVSTVEEYRQYVYDNLMSSAKSQQETELERNVLEAVTANATFKETPEEMVSRYYDRLVKNLTTTASMYGIDLETFMAYSYGLAADEYEDELQKSAQSAAEQILVMQAIAEKEGLTLTDEELQADLESSASEYGYDSVDAYQEAVGDLRGYKEYLMSEKVTKYLVENANVTETEASTEETTEETTEAETETTTETATEAE</sequence>
<dbReference type="NCBIfam" id="TIGR00115">
    <property type="entry name" value="tig"/>
    <property type="match status" value="1"/>
</dbReference>
<dbReference type="EMBL" id="JAJEQF010000027">
    <property type="protein sequence ID" value="MCC2168114.1"/>
    <property type="molecule type" value="Genomic_DNA"/>
</dbReference>
<keyword evidence="15" id="KW-1185">Reference proteome</keyword>
<dbReference type="SUPFAM" id="SSF54534">
    <property type="entry name" value="FKBP-like"/>
    <property type="match status" value="1"/>
</dbReference>
<protein>
    <recommendedName>
        <fullName evidence="10">peptidylprolyl isomerase</fullName>
        <ecNumber evidence="10">5.2.1.8</ecNumber>
    </recommendedName>
</protein>
<comment type="caution">
    <text evidence="14">The sequence shown here is derived from an EMBL/GenBank/DDBJ whole genome shotgun (WGS) entry which is preliminary data.</text>
</comment>
<dbReference type="InterPro" id="IPR001179">
    <property type="entry name" value="PPIase_FKBP_dom"/>
</dbReference>
<dbReference type="EC" id="5.2.1.8" evidence="10"/>
<dbReference type="GO" id="GO:0051301">
    <property type="term" value="P:cell division"/>
    <property type="evidence" value="ECO:0007669"/>
    <property type="project" value="UniProtKB-KW"/>
</dbReference>
<reference evidence="14 15" key="1">
    <citation type="submission" date="2021-10" db="EMBL/GenBank/DDBJ databases">
        <title>Anaerobic single-cell dispensing facilitates the cultivation of human gut bacteria.</title>
        <authorList>
            <person name="Afrizal A."/>
        </authorList>
    </citation>
    <scope>NUCLEOTIDE SEQUENCE [LARGE SCALE GENOMIC DNA]</scope>
    <source>
        <strain evidence="14 15">CLA-AA-H244</strain>
    </source>
</reference>
<evidence type="ECO:0000256" key="8">
    <source>
        <dbReference type="ARBA" id="ARBA00023306"/>
    </source>
</evidence>
<feature type="compositionally biased region" description="Acidic residues" evidence="11">
    <location>
        <begin position="385"/>
        <end position="410"/>
    </location>
</feature>
<dbReference type="InterPro" id="IPR027304">
    <property type="entry name" value="Trigger_fact/SurA_dom_sf"/>
</dbReference>